<evidence type="ECO:0000313" key="1">
    <source>
        <dbReference type="EMBL" id="KAI6091463.1"/>
    </source>
</evidence>
<name>A0ACC0DFW6_9PEZI</name>
<dbReference type="Proteomes" id="UP001497680">
    <property type="component" value="Unassembled WGS sequence"/>
</dbReference>
<comment type="caution">
    <text evidence="1">The sequence shown here is derived from an EMBL/GenBank/DDBJ whole genome shotgun (WGS) entry which is preliminary data.</text>
</comment>
<evidence type="ECO:0000313" key="2">
    <source>
        <dbReference type="Proteomes" id="UP001497680"/>
    </source>
</evidence>
<protein>
    <submittedName>
        <fullName evidence="1">Aldo/keto reductase</fullName>
    </submittedName>
</protein>
<organism evidence="1 2">
    <name type="scientific">Hypoxylon rubiginosum</name>
    <dbReference type="NCBI Taxonomy" id="110542"/>
    <lineage>
        <taxon>Eukaryota</taxon>
        <taxon>Fungi</taxon>
        <taxon>Dikarya</taxon>
        <taxon>Ascomycota</taxon>
        <taxon>Pezizomycotina</taxon>
        <taxon>Sordariomycetes</taxon>
        <taxon>Xylariomycetidae</taxon>
        <taxon>Xylariales</taxon>
        <taxon>Hypoxylaceae</taxon>
        <taxon>Hypoxylon</taxon>
    </lineage>
</organism>
<accession>A0ACC0DFW6</accession>
<keyword evidence="2" id="KW-1185">Reference proteome</keyword>
<proteinExistence type="predicted"/>
<reference evidence="1 2" key="1">
    <citation type="journal article" date="2022" name="New Phytol.">
        <title>Ecological generalism drives hyperdiversity of secondary metabolite gene clusters in xylarialean endophytes.</title>
        <authorList>
            <person name="Franco M.E.E."/>
            <person name="Wisecaver J.H."/>
            <person name="Arnold A.E."/>
            <person name="Ju Y.M."/>
            <person name="Slot J.C."/>
            <person name="Ahrendt S."/>
            <person name="Moore L.P."/>
            <person name="Eastman K.E."/>
            <person name="Scott K."/>
            <person name="Konkel Z."/>
            <person name="Mondo S.J."/>
            <person name="Kuo A."/>
            <person name="Hayes R.D."/>
            <person name="Haridas S."/>
            <person name="Andreopoulos B."/>
            <person name="Riley R."/>
            <person name="LaButti K."/>
            <person name="Pangilinan J."/>
            <person name="Lipzen A."/>
            <person name="Amirebrahimi M."/>
            <person name="Yan J."/>
            <person name="Adam C."/>
            <person name="Keymanesh K."/>
            <person name="Ng V."/>
            <person name="Louie K."/>
            <person name="Northen T."/>
            <person name="Drula E."/>
            <person name="Henrissat B."/>
            <person name="Hsieh H.M."/>
            <person name="Youens-Clark K."/>
            <person name="Lutzoni F."/>
            <person name="Miadlikowska J."/>
            <person name="Eastwood D.C."/>
            <person name="Hamelin R.C."/>
            <person name="Grigoriev I.V."/>
            <person name="U'Ren J.M."/>
        </authorList>
    </citation>
    <scope>NUCLEOTIDE SEQUENCE [LARGE SCALE GENOMIC DNA]</scope>
    <source>
        <strain evidence="1 2">ER1909</strain>
    </source>
</reference>
<dbReference type="EMBL" id="MU394286">
    <property type="protein sequence ID" value="KAI6091463.1"/>
    <property type="molecule type" value="Genomic_DNA"/>
</dbReference>
<gene>
    <name evidence="1" type="ORF">F4821DRAFT_185808</name>
</gene>
<sequence>MAGHVNMMDDCLISNLPPETLRSALRLLVSQGSVTQQPFVEHVRARFRDNPPRLEPPERLFPGDDVVSRECLASLAQTRCIFSCKLPRESLPYLEYLVRAILQTKIRWTENGELAKKLAELDGDVVQAVQALKESRPEPSTELLNSLDSLLDSLRSCKQHCDGAVPPMKFPFTRARRQLRDATDFLFPDTTPKRETIKQAVFAMTAEETGSSAVETFQLGPFMIPRLFTGLWQLSSPSWGSGTAESQEAALLHAVERGLVAADMADHYGDAELVYGEFRDKIAPEVQSTLYAATKWCIFSAISTPVTASFVLSGVRERCRRLGGRVELLQFHFYDYEAKEYLDILVELVRITISHPELVATIGLCNFDSEHVVEACEYLIAKTGAVGIVSNQVQFSLVDARPLQEMVHACERYGLKLLTYGSFCGGFLSERWLNEPAPEVYLESNQLTPSQRKYFDMIRTWGSWDEFQVLLRCLSAAARKHSASISNIATRWVLQQPSVGAVIVGTRLGVSEHVEDNLNIFGFELDHDDISSIEAVALGSSREKTVSLFTRLGDCGNEYRRLH</sequence>